<gene>
    <name evidence="1" type="ORF">BRASC54T46365Z</name>
</gene>
<evidence type="ECO:0000313" key="1">
    <source>
        <dbReference type="EMBL" id="VDD24320.1"/>
    </source>
</evidence>
<dbReference type="AlphaFoldDB" id="A0A3P6DAP0"/>
<protein>
    <submittedName>
        <fullName evidence="1">Uncharacterized protein</fullName>
    </submittedName>
</protein>
<organism evidence="1">
    <name type="scientific">Brassica campestris</name>
    <name type="common">Field mustard</name>
    <dbReference type="NCBI Taxonomy" id="3711"/>
    <lineage>
        <taxon>Eukaryota</taxon>
        <taxon>Viridiplantae</taxon>
        <taxon>Streptophyta</taxon>
        <taxon>Embryophyta</taxon>
        <taxon>Tracheophyta</taxon>
        <taxon>Spermatophyta</taxon>
        <taxon>Magnoliopsida</taxon>
        <taxon>eudicotyledons</taxon>
        <taxon>Gunneridae</taxon>
        <taxon>Pentapetalae</taxon>
        <taxon>rosids</taxon>
        <taxon>malvids</taxon>
        <taxon>Brassicales</taxon>
        <taxon>Brassicaceae</taxon>
        <taxon>Brassiceae</taxon>
        <taxon>Brassica</taxon>
    </lineage>
</organism>
<reference evidence="1" key="1">
    <citation type="submission" date="2018-11" db="EMBL/GenBank/DDBJ databases">
        <authorList>
            <consortium name="Genoscope - CEA"/>
            <person name="William W."/>
        </authorList>
    </citation>
    <scope>NUCLEOTIDE SEQUENCE</scope>
</reference>
<accession>A0A3P6DAP0</accession>
<sequence length="38" mass="4566">MIIAVPTGIKIFRFIFFVHHRRTHWNSPGKFRARHCST</sequence>
<dbReference type="EMBL" id="LR031598">
    <property type="protein sequence ID" value="VDD24320.1"/>
    <property type="molecule type" value="Genomic_DNA"/>
</dbReference>
<name>A0A3P6DAP0_BRACM</name>
<proteinExistence type="predicted"/>